<organism evidence="4">
    <name type="scientific">Physcomitrium patens</name>
    <name type="common">Spreading-leaved earth moss</name>
    <name type="synonym">Physcomitrella patens</name>
    <dbReference type="NCBI Taxonomy" id="3218"/>
    <lineage>
        <taxon>Eukaryota</taxon>
        <taxon>Viridiplantae</taxon>
        <taxon>Streptophyta</taxon>
        <taxon>Embryophyta</taxon>
        <taxon>Bryophyta</taxon>
        <taxon>Bryophytina</taxon>
        <taxon>Bryopsida</taxon>
        <taxon>Funariidae</taxon>
        <taxon>Funariales</taxon>
        <taxon>Funariaceae</taxon>
        <taxon>Physcomitrium</taxon>
    </lineage>
</organism>
<feature type="domain" description="Floricaula/Leafy protein SAM" evidence="2">
    <location>
        <begin position="331"/>
        <end position="397"/>
    </location>
</feature>
<dbReference type="InterPro" id="IPR035079">
    <property type="entry name" value="LFY_SAM"/>
</dbReference>
<evidence type="ECO:0000259" key="3">
    <source>
        <dbReference type="Pfam" id="PF13837"/>
    </source>
</evidence>
<keyword evidence="6" id="KW-1185">Reference proteome</keyword>
<dbReference type="OrthoDB" id="1900300at2759"/>
<evidence type="ECO:0000313" key="6">
    <source>
        <dbReference type="Proteomes" id="UP000006727"/>
    </source>
</evidence>
<dbReference type="Gene3D" id="1.10.10.60">
    <property type="entry name" value="Homeodomain-like"/>
    <property type="match status" value="1"/>
</dbReference>
<feature type="compositionally biased region" description="Basic and acidic residues" evidence="1">
    <location>
        <begin position="81"/>
        <end position="90"/>
    </location>
</feature>
<dbReference type="EnsemblPlants" id="Pp3c7_2960V3.2">
    <property type="protein sequence ID" value="Pp3c7_2960V3.2"/>
    <property type="gene ID" value="Pp3c7_2960"/>
</dbReference>
<accession>A0A2K1KA39</accession>
<sequence>MEEDDQQSTGAVVSHRQQQQQQQQQQQARRSNSANTISNHPLAIGNAPAAAATEACIAPGHDGSDELHHHQVVQVVVNDNPQDHDHEHEHHHLHHQHHQHHHHGHHPHHHHHQEDHHLSSPGLPPPLELRDSDPDLDDVEGIVGGGDNNTDSPLLKSNAGREPATEWSEAATAVLISAFREKFHALDRNNFRSKDWGEVAKQVNTHCANEKAPKTQEQCRMKVDSLKKRYRQEKDKLAGNVPCKWPWFEALDELIGCSPKQSRIGSARKQARFASSPSPRTPGGMPGGYFGGVSPSVYLKKKLARVVSLQDSIGQLQMAGTLEDNIEALLQNFLEEETVRDFAKKLASSKYTVATLLEMSERELDEIMSEEFPEAARGERRGFKAAIWSRKRKLTQDCGDDLDMVNASGSIMETSDNFAKKEKKSGSFVR</sequence>
<name>A0A2K1KA39_PHYPA</name>
<dbReference type="FunCoup" id="A0A2K1KA39">
    <property type="interactions" value="525"/>
</dbReference>
<evidence type="ECO:0000313" key="5">
    <source>
        <dbReference type="EnsemblPlants" id="Pp3c7_2960V3.1"/>
    </source>
</evidence>
<dbReference type="Gramene" id="Pp3c7_2960V3.1">
    <property type="protein sequence ID" value="Pp3c7_2960V3.1"/>
    <property type="gene ID" value="Pp3c7_2960"/>
</dbReference>
<proteinExistence type="predicted"/>
<feature type="region of interest" description="Disordered" evidence="1">
    <location>
        <begin position="1"/>
        <end position="41"/>
    </location>
</feature>
<feature type="domain" description="Myb/SANT-like DNA-binding" evidence="3">
    <location>
        <begin position="166"/>
        <end position="254"/>
    </location>
</feature>
<dbReference type="Pfam" id="PF01698">
    <property type="entry name" value="SAM_LFY"/>
    <property type="match status" value="1"/>
</dbReference>
<dbReference type="Pfam" id="PF13837">
    <property type="entry name" value="Myb_DNA-bind_4"/>
    <property type="match status" value="1"/>
</dbReference>
<evidence type="ECO:0000256" key="1">
    <source>
        <dbReference type="SAM" id="MobiDB-lite"/>
    </source>
</evidence>
<reference evidence="5" key="3">
    <citation type="submission" date="2020-12" db="UniProtKB">
        <authorList>
            <consortium name="EnsemblPlants"/>
        </authorList>
    </citation>
    <scope>IDENTIFICATION</scope>
</reference>
<dbReference type="FunFam" id="1.10.10.60:FF:000152">
    <property type="entry name" value="Trihelix transcription factor ASIL2"/>
    <property type="match status" value="1"/>
</dbReference>
<dbReference type="KEGG" id="ppp:112284305"/>
<dbReference type="EnsemblPlants" id="Pp3c7_2960V3.1">
    <property type="protein sequence ID" value="Pp3c7_2960V3.1"/>
    <property type="gene ID" value="Pp3c7_2960"/>
</dbReference>
<feature type="compositionally biased region" description="Low complexity" evidence="1">
    <location>
        <begin position="17"/>
        <end position="27"/>
    </location>
</feature>
<dbReference type="Gramene" id="Pp3c7_2960V3.2">
    <property type="protein sequence ID" value="Pp3c7_2960V3.2"/>
    <property type="gene ID" value="Pp3c7_2960"/>
</dbReference>
<evidence type="ECO:0000313" key="4">
    <source>
        <dbReference type="EMBL" id="PNR50642.1"/>
    </source>
</evidence>
<protein>
    <submittedName>
        <fullName evidence="4 5">Uncharacterized protein</fullName>
    </submittedName>
</protein>
<feature type="compositionally biased region" description="Polar residues" evidence="1">
    <location>
        <begin position="28"/>
        <end position="39"/>
    </location>
</feature>
<gene>
    <name evidence="5" type="primary">LOC112284305</name>
    <name evidence="4" type="ORF">PHYPA_009828</name>
</gene>
<feature type="region of interest" description="Disordered" evidence="1">
    <location>
        <begin position="81"/>
        <end position="165"/>
    </location>
</feature>
<feature type="region of interest" description="Disordered" evidence="1">
    <location>
        <begin position="266"/>
        <end position="286"/>
    </location>
</feature>
<dbReference type="InterPro" id="IPR044822">
    <property type="entry name" value="Myb_DNA-bind_4"/>
</dbReference>
<dbReference type="GeneID" id="112284305"/>
<dbReference type="RefSeq" id="XP_024379771.1">
    <property type="nucleotide sequence ID" value="XM_024524003.2"/>
</dbReference>
<reference evidence="4 6" key="1">
    <citation type="journal article" date="2008" name="Science">
        <title>The Physcomitrella genome reveals evolutionary insights into the conquest of land by plants.</title>
        <authorList>
            <person name="Rensing S."/>
            <person name="Lang D."/>
            <person name="Zimmer A."/>
            <person name="Terry A."/>
            <person name="Salamov A."/>
            <person name="Shapiro H."/>
            <person name="Nishiyama T."/>
            <person name="Perroud P.-F."/>
            <person name="Lindquist E."/>
            <person name="Kamisugi Y."/>
            <person name="Tanahashi T."/>
            <person name="Sakakibara K."/>
            <person name="Fujita T."/>
            <person name="Oishi K."/>
            <person name="Shin-I T."/>
            <person name="Kuroki Y."/>
            <person name="Toyoda A."/>
            <person name="Suzuki Y."/>
            <person name="Hashimoto A."/>
            <person name="Yamaguchi K."/>
            <person name="Sugano A."/>
            <person name="Kohara Y."/>
            <person name="Fujiyama A."/>
            <person name="Anterola A."/>
            <person name="Aoki S."/>
            <person name="Ashton N."/>
            <person name="Barbazuk W.B."/>
            <person name="Barker E."/>
            <person name="Bennetzen J."/>
            <person name="Bezanilla M."/>
            <person name="Blankenship R."/>
            <person name="Cho S.H."/>
            <person name="Dutcher S."/>
            <person name="Estelle M."/>
            <person name="Fawcett J.A."/>
            <person name="Gundlach H."/>
            <person name="Hanada K."/>
            <person name="Heyl A."/>
            <person name="Hicks K.A."/>
            <person name="Hugh J."/>
            <person name="Lohr M."/>
            <person name="Mayer K."/>
            <person name="Melkozernov A."/>
            <person name="Murata T."/>
            <person name="Nelson D."/>
            <person name="Pils B."/>
            <person name="Prigge M."/>
            <person name="Reiss B."/>
            <person name="Renner T."/>
            <person name="Rombauts S."/>
            <person name="Rushton P."/>
            <person name="Sanderfoot A."/>
            <person name="Schween G."/>
            <person name="Shiu S.-H."/>
            <person name="Stueber K."/>
            <person name="Theodoulou F.L."/>
            <person name="Tu H."/>
            <person name="Van de Peer Y."/>
            <person name="Verrier P.J."/>
            <person name="Waters E."/>
            <person name="Wood A."/>
            <person name="Yang L."/>
            <person name="Cove D."/>
            <person name="Cuming A."/>
            <person name="Hasebe M."/>
            <person name="Lucas S."/>
            <person name="Mishler D.B."/>
            <person name="Reski R."/>
            <person name="Grigoriev I."/>
            <person name="Quatrano R.S."/>
            <person name="Boore J.L."/>
        </authorList>
    </citation>
    <scope>NUCLEOTIDE SEQUENCE [LARGE SCALE GENOMIC DNA]</scope>
    <source>
        <strain evidence="5 6">cv. Gransden 2004</strain>
    </source>
</reference>
<dbReference type="PANTHER" id="PTHR31307">
    <property type="entry name" value="TRIHELIX TRANSCRIPTION FACTOR ASIL2"/>
    <property type="match status" value="1"/>
</dbReference>
<reference evidence="4 6" key="2">
    <citation type="journal article" date="2018" name="Plant J.">
        <title>The Physcomitrella patens chromosome-scale assembly reveals moss genome structure and evolution.</title>
        <authorList>
            <person name="Lang D."/>
            <person name="Ullrich K.K."/>
            <person name="Murat F."/>
            <person name="Fuchs J."/>
            <person name="Jenkins J."/>
            <person name="Haas F.B."/>
            <person name="Piednoel M."/>
            <person name="Gundlach H."/>
            <person name="Van Bel M."/>
            <person name="Meyberg R."/>
            <person name="Vives C."/>
            <person name="Morata J."/>
            <person name="Symeonidi A."/>
            <person name="Hiss M."/>
            <person name="Muchero W."/>
            <person name="Kamisugi Y."/>
            <person name="Saleh O."/>
            <person name="Blanc G."/>
            <person name="Decker E.L."/>
            <person name="van Gessel N."/>
            <person name="Grimwood J."/>
            <person name="Hayes R.D."/>
            <person name="Graham S.W."/>
            <person name="Gunter L.E."/>
            <person name="McDaniel S.F."/>
            <person name="Hoernstein S.N.W."/>
            <person name="Larsson A."/>
            <person name="Li F.W."/>
            <person name="Perroud P.F."/>
            <person name="Phillips J."/>
            <person name="Ranjan P."/>
            <person name="Rokshar D.S."/>
            <person name="Rothfels C.J."/>
            <person name="Schneider L."/>
            <person name="Shu S."/>
            <person name="Stevenson D.W."/>
            <person name="Thummler F."/>
            <person name="Tillich M."/>
            <person name="Villarreal Aguilar J.C."/>
            <person name="Widiez T."/>
            <person name="Wong G.K."/>
            <person name="Wymore A."/>
            <person name="Zhang Y."/>
            <person name="Zimmer A.D."/>
            <person name="Quatrano R.S."/>
            <person name="Mayer K.F.X."/>
            <person name="Goodstein D."/>
            <person name="Casacuberta J.M."/>
            <person name="Vandepoele K."/>
            <person name="Reski R."/>
            <person name="Cuming A.C."/>
            <person name="Tuskan G.A."/>
            <person name="Maumus F."/>
            <person name="Salse J."/>
            <person name="Schmutz J."/>
            <person name="Rensing S.A."/>
        </authorList>
    </citation>
    <scope>NUCLEOTIDE SEQUENCE [LARGE SCALE GENOMIC DNA]</scope>
    <source>
        <strain evidence="5 6">cv. Gransden 2004</strain>
    </source>
</reference>
<dbReference type="PANTHER" id="PTHR31307:SF63">
    <property type="entry name" value="MYB_SANT-LIKE DNA-BINDING DOMAIN-CONTAINING PROTEIN"/>
    <property type="match status" value="1"/>
</dbReference>
<dbReference type="EMBL" id="ABEU02000007">
    <property type="protein sequence ID" value="PNR50642.1"/>
    <property type="molecule type" value="Genomic_DNA"/>
</dbReference>
<dbReference type="AlphaFoldDB" id="A0A2K1KA39"/>
<dbReference type="Proteomes" id="UP000006727">
    <property type="component" value="Chromosome 7"/>
</dbReference>
<evidence type="ECO:0000259" key="2">
    <source>
        <dbReference type="Pfam" id="PF01698"/>
    </source>
</evidence>
<dbReference type="PaxDb" id="3218-PP1S136_122V6.1"/>
<dbReference type="InterPro" id="IPR044823">
    <property type="entry name" value="ASIL1/2-like"/>
</dbReference>
<feature type="compositionally biased region" description="Basic residues" evidence="1">
    <location>
        <begin position="91"/>
        <end position="111"/>
    </location>
</feature>